<dbReference type="EMBL" id="AP028217">
    <property type="protein sequence ID" value="BEI94000.1"/>
    <property type="molecule type" value="Genomic_DNA"/>
</dbReference>
<evidence type="ECO:0000256" key="1">
    <source>
        <dbReference type="ARBA" id="ARBA00004287"/>
    </source>
</evidence>
<feature type="region of interest" description="Disordered" evidence="11">
    <location>
        <begin position="1"/>
        <end position="352"/>
    </location>
</feature>
<comment type="subcellular location">
    <subcellularLocation>
        <location evidence="2">Cytoplasm</location>
    </subcellularLocation>
    <subcellularLocation>
        <location evidence="3">Golgi apparatus</location>
    </subcellularLocation>
    <subcellularLocation>
        <location evidence="1">Membrane</location>
        <topology evidence="1">Peripheral membrane protein</topology>
        <orientation evidence="1">Cytoplasmic side</orientation>
    </subcellularLocation>
</comment>
<feature type="compositionally biased region" description="Polar residues" evidence="11">
    <location>
        <begin position="12"/>
        <end position="24"/>
    </location>
</feature>
<dbReference type="PANTHER" id="PTHR10555:SF170">
    <property type="entry name" value="FI18122P1"/>
    <property type="match status" value="1"/>
</dbReference>
<evidence type="ECO:0000256" key="8">
    <source>
        <dbReference type="ARBA" id="ARBA00022927"/>
    </source>
</evidence>
<dbReference type="FunFam" id="1.20.1270.60:FF:000022">
    <property type="entry name" value="Sorting nexin 3 protein"/>
    <property type="match status" value="1"/>
</dbReference>
<dbReference type="PROSITE" id="PS50195">
    <property type="entry name" value="PX"/>
    <property type="match status" value="1"/>
</dbReference>
<dbReference type="InterPro" id="IPR015404">
    <property type="entry name" value="Vps5_C"/>
</dbReference>
<dbReference type="Pfam" id="PF00787">
    <property type="entry name" value="PX"/>
    <property type="match status" value="1"/>
</dbReference>
<evidence type="ECO:0000256" key="7">
    <source>
        <dbReference type="ARBA" id="ARBA00022553"/>
    </source>
</evidence>
<keyword evidence="7" id="KW-0597">Phosphoprotein</keyword>
<feature type="region of interest" description="Disordered" evidence="11">
    <location>
        <begin position="643"/>
        <end position="665"/>
    </location>
</feature>
<dbReference type="GO" id="GO:0030904">
    <property type="term" value="C:retromer complex"/>
    <property type="evidence" value="ECO:0007669"/>
    <property type="project" value="UniProtKB-ARBA"/>
</dbReference>
<evidence type="ECO:0000313" key="13">
    <source>
        <dbReference type="EMBL" id="BEI94000.1"/>
    </source>
</evidence>
<protein>
    <recommendedName>
        <fullName evidence="12">PX domain-containing protein</fullName>
    </recommendedName>
</protein>
<feature type="compositionally biased region" description="Acidic residues" evidence="11">
    <location>
        <begin position="144"/>
        <end position="154"/>
    </location>
</feature>
<dbReference type="Pfam" id="PF09325">
    <property type="entry name" value="Vps5"/>
    <property type="match status" value="1"/>
</dbReference>
<evidence type="ECO:0000256" key="11">
    <source>
        <dbReference type="SAM" id="MobiDB-lite"/>
    </source>
</evidence>
<dbReference type="SUPFAM" id="SSF64268">
    <property type="entry name" value="PX domain"/>
    <property type="match status" value="1"/>
</dbReference>
<dbReference type="SMART" id="SM00312">
    <property type="entry name" value="PX"/>
    <property type="match status" value="1"/>
</dbReference>
<sequence length="736" mass="79851">MDEEENFARLLAQSNPAPQPTLFTNHADPWANPFGGDDLSGGWGAPQAAPAREASPPPQNLYDGGFGSGLPDPPSVIHAREREELAAFGGGFGDDPMSNPFSSSPRTSPRKSQSSQPPSPAAARRSVPSSPEAARQRTLPPGLIDEELLAENDPEASLKRAFVKHDDKPPLAVVPPTPEKKAPYVFAPSRESKPEPKPEVKPEVKEARAEAAASGSLPLPESSMPTPTPSRPDTPAAPGSAPTDRVSVSPLDTPAGEPDYGFRSLAIGASSANGSSPTARFGGRGWGAVDDEPLSTSGDPWNEGAGGGWGEPGPLATQSSTASINDAEPEAEPDEEEREEPRTSQDSAKSLRRPKLLSTPVFQITVSDPTKIGDPVRGHVVYTVRTKTTSPHYRRGDFSVLRRFSDFLWLYEQLTANNPGVIVPPVPDKHAFGRFQEQFIETRRAALQRCLTKITAHPILQLDPDLRLFIESDSFALDIKNRRAGAETPSTPSAGLLSSWTGPRYVEKDEWFDQRKAYLDHLEGHLKSLSKSLDLASKARLDMAVAVGDVADAAQALADSELGAAMCAALGRLADLARREKGAGEAQATADVSQLLNLSDEYVRFIGSVRLAFGSRVRAYHAWQAALKEVTRIRQVRDKARLQGRPPAQGGISMAEQAEAERRMRDTSADFEAQSKLVKAEFARFERERVDEFRRTLTANLDGQIARQRELVTAWEEYHAMLLKMVQRSQAQQAAQ</sequence>
<dbReference type="GO" id="GO:0045053">
    <property type="term" value="P:protein retention in Golgi apparatus"/>
    <property type="evidence" value="ECO:0007669"/>
    <property type="project" value="TreeGrafter"/>
</dbReference>
<dbReference type="PANTHER" id="PTHR10555">
    <property type="entry name" value="SORTING NEXIN"/>
    <property type="match status" value="1"/>
</dbReference>
<keyword evidence="9" id="KW-0333">Golgi apparatus</keyword>
<feature type="compositionally biased region" description="Basic and acidic residues" evidence="11">
    <location>
        <begin position="190"/>
        <end position="209"/>
    </location>
</feature>
<dbReference type="GeneID" id="85497870"/>
<dbReference type="Gene3D" id="1.20.1270.60">
    <property type="entry name" value="Arfaptin homology (AH) domain/BAR domain"/>
    <property type="match status" value="1"/>
</dbReference>
<evidence type="ECO:0000256" key="4">
    <source>
        <dbReference type="ARBA" id="ARBA00010883"/>
    </source>
</evidence>
<dbReference type="GO" id="GO:0005768">
    <property type="term" value="C:endosome"/>
    <property type="evidence" value="ECO:0007669"/>
    <property type="project" value="TreeGrafter"/>
</dbReference>
<dbReference type="InterPro" id="IPR036871">
    <property type="entry name" value="PX_dom_sf"/>
</dbReference>
<dbReference type="GO" id="GO:0015031">
    <property type="term" value="P:protein transport"/>
    <property type="evidence" value="ECO:0007669"/>
    <property type="project" value="UniProtKB-KW"/>
</dbReference>
<dbReference type="AlphaFoldDB" id="A0AA48L8R9"/>
<dbReference type="Gene3D" id="3.30.1520.10">
    <property type="entry name" value="Phox-like domain"/>
    <property type="match status" value="1"/>
</dbReference>
<dbReference type="InterPro" id="IPR027267">
    <property type="entry name" value="AH/BAR_dom_sf"/>
</dbReference>
<dbReference type="GO" id="GO:0005829">
    <property type="term" value="C:cytosol"/>
    <property type="evidence" value="ECO:0007669"/>
    <property type="project" value="GOC"/>
</dbReference>
<dbReference type="FunFam" id="3.30.1520.10:FF:000013">
    <property type="entry name" value="Putative Sorting nexin 3"/>
    <property type="match status" value="1"/>
</dbReference>
<gene>
    <name evidence="13" type="primary">vps5</name>
    <name evidence="13" type="ORF">CcaverHIS019_0604590</name>
</gene>
<reference evidence="13" key="1">
    <citation type="journal article" date="2023" name="BMC Genomics">
        <title>Chromosome-level genome assemblies of Cutaneotrichosporon spp. (Trichosporonales, Basidiomycota) reveal imbalanced evolution between nucleotide sequences and chromosome synteny.</title>
        <authorList>
            <person name="Kobayashi Y."/>
            <person name="Kayamori A."/>
            <person name="Aoki K."/>
            <person name="Shiwa Y."/>
            <person name="Matsutani M."/>
            <person name="Fujita N."/>
            <person name="Sugita T."/>
            <person name="Iwasaki W."/>
            <person name="Tanaka N."/>
            <person name="Takashima M."/>
        </authorList>
    </citation>
    <scope>NUCLEOTIDE SEQUENCE</scope>
    <source>
        <strain evidence="13">HIS019</strain>
    </source>
</reference>
<keyword evidence="8" id="KW-0653">Protein transport</keyword>
<comment type="similarity">
    <text evidence="4">Belongs to the sorting nexin family.</text>
</comment>
<dbReference type="GO" id="GO:0005794">
    <property type="term" value="C:Golgi apparatus"/>
    <property type="evidence" value="ECO:0007669"/>
    <property type="project" value="UniProtKB-SubCell"/>
</dbReference>
<keyword evidence="6" id="KW-0963">Cytoplasm</keyword>
<dbReference type="GO" id="GO:0035091">
    <property type="term" value="F:phosphatidylinositol binding"/>
    <property type="evidence" value="ECO:0007669"/>
    <property type="project" value="InterPro"/>
</dbReference>
<evidence type="ECO:0000259" key="12">
    <source>
        <dbReference type="PROSITE" id="PS50195"/>
    </source>
</evidence>
<evidence type="ECO:0000313" key="14">
    <source>
        <dbReference type="Proteomes" id="UP001233271"/>
    </source>
</evidence>
<dbReference type="InterPro" id="IPR001683">
    <property type="entry name" value="PX_dom"/>
</dbReference>
<feature type="domain" description="PX" evidence="12">
    <location>
        <begin position="360"/>
        <end position="476"/>
    </location>
</feature>
<evidence type="ECO:0000256" key="9">
    <source>
        <dbReference type="ARBA" id="ARBA00023034"/>
    </source>
</evidence>
<accession>A0AA48L8R9</accession>
<dbReference type="InterPro" id="IPR037868">
    <property type="entry name" value="PX_Vps5"/>
</dbReference>
<dbReference type="RefSeq" id="XP_060459265.1">
    <property type="nucleotide sequence ID" value="XM_060602919.1"/>
</dbReference>
<keyword evidence="10" id="KW-0472">Membrane</keyword>
<evidence type="ECO:0000256" key="2">
    <source>
        <dbReference type="ARBA" id="ARBA00004496"/>
    </source>
</evidence>
<evidence type="ECO:0000256" key="5">
    <source>
        <dbReference type="ARBA" id="ARBA00022448"/>
    </source>
</evidence>
<proteinExistence type="inferred from homology"/>
<dbReference type="Proteomes" id="UP001233271">
    <property type="component" value="Chromosome 6"/>
</dbReference>
<keyword evidence="14" id="KW-1185">Reference proteome</keyword>
<dbReference type="SUPFAM" id="SSF103657">
    <property type="entry name" value="BAR/IMD domain-like"/>
    <property type="match status" value="1"/>
</dbReference>
<dbReference type="KEGG" id="ccac:CcaHIS019_0604590"/>
<keyword evidence="5" id="KW-0813">Transport</keyword>
<dbReference type="GO" id="GO:0042147">
    <property type="term" value="P:retrograde transport, endosome to Golgi"/>
    <property type="evidence" value="ECO:0007669"/>
    <property type="project" value="TreeGrafter"/>
</dbReference>
<evidence type="ECO:0000256" key="6">
    <source>
        <dbReference type="ARBA" id="ARBA00022490"/>
    </source>
</evidence>
<feature type="compositionally biased region" description="Low complexity" evidence="11">
    <location>
        <begin position="98"/>
        <end position="133"/>
    </location>
</feature>
<evidence type="ECO:0000256" key="10">
    <source>
        <dbReference type="ARBA" id="ARBA00023136"/>
    </source>
</evidence>
<evidence type="ECO:0000256" key="3">
    <source>
        <dbReference type="ARBA" id="ARBA00004555"/>
    </source>
</evidence>
<organism evidence="13 14">
    <name type="scientific">Cutaneotrichosporon cavernicola</name>
    <dbReference type="NCBI Taxonomy" id="279322"/>
    <lineage>
        <taxon>Eukaryota</taxon>
        <taxon>Fungi</taxon>
        <taxon>Dikarya</taxon>
        <taxon>Basidiomycota</taxon>
        <taxon>Agaricomycotina</taxon>
        <taxon>Tremellomycetes</taxon>
        <taxon>Trichosporonales</taxon>
        <taxon>Trichosporonaceae</taxon>
        <taxon>Cutaneotrichosporon</taxon>
    </lineage>
</organism>
<name>A0AA48L8R9_9TREE</name>
<dbReference type="CDD" id="cd06861">
    <property type="entry name" value="PX_Vps5p"/>
    <property type="match status" value="1"/>
</dbReference>
<feature type="compositionally biased region" description="Acidic residues" evidence="11">
    <location>
        <begin position="327"/>
        <end position="338"/>
    </location>
</feature>